<keyword evidence="10" id="KW-1185">Reference proteome</keyword>
<dbReference type="OrthoDB" id="9812472at2"/>
<dbReference type="SMART" id="SM00702">
    <property type="entry name" value="P4Hc"/>
    <property type="match status" value="1"/>
</dbReference>
<dbReference type="HAMAP" id="MF_00657">
    <property type="entry name" value="Hydroxyl_YbiX"/>
    <property type="match status" value="1"/>
</dbReference>
<evidence type="ECO:0000259" key="8">
    <source>
        <dbReference type="PROSITE" id="PS51471"/>
    </source>
</evidence>
<dbReference type="GO" id="GO:0006879">
    <property type="term" value="P:intracellular iron ion homeostasis"/>
    <property type="evidence" value="ECO:0007669"/>
    <property type="project" value="TreeGrafter"/>
</dbReference>
<dbReference type="AlphaFoldDB" id="A0A1M6MI55"/>
<feature type="binding site" evidence="7">
    <location>
        <position position="159"/>
    </location>
    <ligand>
        <name>Fe cation</name>
        <dbReference type="ChEBI" id="CHEBI:24875"/>
    </ligand>
</feature>
<dbReference type="NCBIfam" id="NF003974">
    <property type="entry name" value="PRK05467.1-3"/>
    <property type="match status" value="1"/>
</dbReference>
<feature type="binding site" evidence="7">
    <location>
        <position position="98"/>
    </location>
    <ligand>
        <name>Fe cation</name>
        <dbReference type="ChEBI" id="CHEBI:24875"/>
    </ligand>
</feature>
<dbReference type="STRING" id="198092.SAMN02745194_03469"/>
<sequence>MLVRIPQVLTPTEVAYCRERLEAAAWQDGRATAGEQSAKVKHNLQIPVDSPEAKELGDLVLRALGRNALFATAALPLRVLPPMFNRYDVGMTFQAHVDNAIRAIPGTGQRIRADVSSTLFLTPPEDYEGGELVVQDTYGTHEVKLEAGDMVVYPSTSLHHVKPVTRGSRWGSFFWTQSMVKDDGQRAFLYDMDMGIIELRRDLPDDHPGVLAMTAAYHNLLRRWVEI</sequence>
<dbReference type="RefSeq" id="WP_073137011.1">
    <property type="nucleotide sequence ID" value="NZ_FQZF01000022.1"/>
</dbReference>
<organism evidence="9 10">
    <name type="scientific">Muricoccus roseus</name>
    <dbReference type="NCBI Taxonomy" id="198092"/>
    <lineage>
        <taxon>Bacteria</taxon>
        <taxon>Pseudomonadati</taxon>
        <taxon>Pseudomonadota</taxon>
        <taxon>Alphaproteobacteria</taxon>
        <taxon>Acetobacterales</taxon>
        <taxon>Roseomonadaceae</taxon>
        <taxon>Muricoccus</taxon>
    </lineage>
</organism>
<dbReference type="InterPro" id="IPR041097">
    <property type="entry name" value="PKHD_C"/>
</dbReference>
<evidence type="ECO:0000256" key="6">
    <source>
        <dbReference type="ARBA" id="ARBA00023004"/>
    </source>
</evidence>
<evidence type="ECO:0000256" key="2">
    <source>
        <dbReference type="ARBA" id="ARBA00022723"/>
    </source>
</evidence>
<keyword evidence="4 7" id="KW-0223">Dioxygenase</keyword>
<keyword evidence="5 7" id="KW-0560">Oxidoreductase</keyword>
<dbReference type="InterPro" id="IPR023550">
    <property type="entry name" value="PKHD_hydroxylase"/>
</dbReference>
<name>A0A1M6MI55_9PROT</name>
<dbReference type="Pfam" id="PF13640">
    <property type="entry name" value="2OG-FeII_Oxy_3"/>
    <property type="match status" value="1"/>
</dbReference>
<dbReference type="GO" id="GO:0031418">
    <property type="term" value="F:L-ascorbic acid binding"/>
    <property type="evidence" value="ECO:0007669"/>
    <property type="project" value="UniProtKB-KW"/>
</dbReference>
<comment type="cofactor">
    <cofactor evidence="1 7">
        <name>L-ascorbate</name>
        <dbReference type="ChEBI" id="CHEBI:38290"/>
    </cofactor>
</comment>
<dbReference type="EMBL" id="FQZF01000022">
    <property type="protein sequence ID" value="SHJ83104.1"/>
    <property type="molecule type" value="Genomic_DNA"/>
</dbReference>
<feature type="binding site" evidence="7">
    <location>
        <position position="96"/>
    </location>
    <ligand>
        <name>Fe cation</name>
        <dbReference type="ChEBI" id="CHEBI:24875"/>
    </ligand>
</feature>
<keyword evidence="2 7" id="KW-0479">Metal-binding</keyword>
<evidence type="ECO:0000313" key="10">
    <source>
        <dbReference type="Proteomes" id="UP000184387"/>
    </source>
</evidence>
<comment type="cofactor">
    <cofactor evidence="7">
        <name>Fe(2+)</name>
        <dbReference type="ChEBI" id="CHEBI:29033"/>
    </cofactor>
    <text evidence="7">Binds 1 Fe(2+) ion per subunit.</text>
</comment>
<dbReference type="NCBIfam" id="NF003975">
    <property type="entry name" value="PRK05467.1-4"/>
    <property type="match status" value="1"/>
</dbReference>
<dbReference type="PANTHER" id="PTHR41536:SF1">
    <property type="entry name" value="PKHD-TYPE HYDROXYLASE YBIX"/>
    <property type="match status" value="1"/>
</dbReference>
<evidence type="ECO:0000256" key="4">
    <source>
        <dbReference type="ARBA" id="ARBA00022964"/>
    </source>
</evidence>
<keyword evidence="6 7" id="KW-0408">Iron</keyword>
<evidence type="ECO:0000256" key="3">
    <source>
        <dbReference type="ARBA" id="ARBA00022896"/>
    </source>
</evidence>
<dbReference type="InterPro" id="IPR005123">
    <property type="entry name" value="Oxoglu/Fe-dep_dioxygenase_dom"/>
</dbReference>
<dbReference type="Gene3D" id="2.60.120.620">
    <property type="entry name" value="q2cbj1_9rhob like domain"/>
    <property type="match status" value="1"/>
</dbReference>
<dbReference type="SUPFAM" id="SSF51197">
    <property type="entry name" value="Clavaminate synthase-like"/>
    <property type="match status" value="1"/>
</dbReference>
<feature type="domain" description="Fe2OG dioxygenase" evidence="8">
    <location>
        <begin position="78"/>
        <end position="178"/>
    </location>
</feature>
<feature type="binding site" evidence="7">
    <location>
        <position position="169"/>
    </location>
    <ligand>
        <name>2-oxoglutarate</name>
        <dbReference type="ChEBI" id="CHEBI:16810"/>
    </ligand>
</feature>
<keyword evidence="3 7" id="KW-0847">Vitamin C</keyword>
<dbReference type="InterPro" id="IPR044862">
    <property type="entry name" value="Pro_4_hyd_alph_FE2OG_OXY"/>
</dbReference>
<evidence type="ECO:0000313" key="9">
    <source>
        <dbReference type="EMBL" id="SHJ83104.1"/>
    </source>
</evidence>
<protein>
    <submittedName>
        <fullName evidence="9">PKHD-type hydroxylase</fullName>
    </submittedName>
</protein>
<evidence type="ECO:0000256" key="5">
    <source>
        <dbReference type="ARBA" id="ARBA00023002"/>
    </source>
</evidence>
<reference evidence="9 10" key="1">
    <citation type="submission" date="2016-11" db="EMBL/GenBank/DDBJ databases">
        <authorList>
            <person name="Jaros S."/>
            <person name="Januszkiewicz K."/>
            <person name="Wedrychowicz H."/>
        </authorList>
    </citation>
    <scope>NUCLEOTIDE SEQUENCE [LARGE SCALE GENOMIC DNA]</scope>
    <source>
        <strain evidence="9 10">DSM 14916</strain>
    </source>
</reference>
<dbReference type="PROSITE" id="PS51471">
    <property type="entry name" value="FE2OG_OXY"/>
    <property type="match status" value="1"/>
</dbReference>
<dbReference type="Pfam" id="PF18331">
    <property type="entry name" value="PKHD_C"/>
    <property type="match status" value="1"/>
</dbReference>
<dbReference type="Gene3D" id="4.10.860.20">
    <property type="entry name" value="Rabenosyn, Rab binding domain"/>
    <property type="match status" value="1"/>
</dbReference>
<accession>A0A1M6MI55</accession>
<dbReference type="Proteomes" id="UP000184387">
    <property type="component" value="Unassembled WGS sequence"/>
</dbReference>
<dbReference type="GO" id="GO:0006974">
    <property type="term" value="P:DNA damage response"/>
    <property type="evidence" value="ECO:0007669"/>
    <property type="project" value="TreeGrafter"/>
</dbReference>
<dbReference type="GO" id="GO:0016706">
    <property type="term" value="F:2-oxoglutarate-dependent dioxygenase activity"/>
    <property type="evidence" value="ECO:0007669"/>
    <property type="project" value="UniProtKB-UniRule"/>
</dbReference>
<dbReference type="PANTHER" id="PTHR41536">
    <property type="entry name" value="PKHD-TYPE HYDROXYLASE YBIX"/>
    <property type="match status" value="1"/>
</dbReference>
<evidence type="ECO:0000256" key="1">
    <source>
        <dbReference type="ARBA" id="ARBA00001961"/>
    </source>
</evidence>
<dbReference type="InterPro" id="IPR006620">
    <property type="entry name" value="Pro_4_hyd_alph"/>
</dbReference>
<dbReference type="GO" id="GO:0005506">
    <property type="term" value="F:iron ion binding"/>
    <property type="evidence" value="ECO:0007669"/>
    <property type="project" value="UniProtKB-UniRule"/>
</dbReference>
<proteinExistence type="inferred from homology"/>
<gene>
    <name evidence="9" type="ORF">SAMN02745194_03469</name>
</gene>
<evidence type="ECO:0000256" key="7">
    <source>
        <dbReference type="HAMAP-Rule" id="MF_00657"/>
    </source>
</evidence>